<organism evidence="2 3">
    <name type="scientific">Kwoniella newhampshirensis</name>
    <dbReference type="NCBI Taxonomy" id="1651941"/>
    <lineage>
        <taxon>Eukaryota</taxon>
        <taxon>Fungi</taxon>
        <taxon>Dikarya</taxon>
        <taxon>Basidiomycota</taxon>
        <taxon>Agaricomycotina</taxon>
        <taxon>Tremellomycetes</taxon>
        <taxon>Tremellales</taxon>
        <taxon>Cryptococcaceae</taxon>
        <taxon>Kwoniella</taxon>
    </lineage>
</organism>
<evidence type="ECO:0008006" key="4">
    <source>
        <dbReference type="Google" id="ProtNLM"/>
    </source>
</evidence>
<comment type="caution">
    <text evidence="2">The sequence shown here is derived from an EMBL/GenBank/DDBJ whole genome shotgun (WGS) entry which is preliminary data.</text>
</comment>
<feature type="compositionally biased region" description="Low complexity" evidence="1">
    <location>
        <begin position="102"/>
        <end position="111"/>
    </location>
</feature>
<dbReference type="AlphaFoldDB" id="A0AAW0Z4N2"/>
<dbReference type="KEGG" id="kne:92178296"/>
<dbReference type="Proteomes" id="UP001388673">
    <property type="component" value="Unassembled WGS sequence"/>
</dbReference>
<feature type="compositionally biased region" description="Low complexity" evidence="1">
    <location>
        <begin position="204"/>
        <end position="216"/>
    </location>
</feature>
<reference evidence="2 3" key="1">
    <citation type="journal article" date="2024" name="bioRxiv">
        <title>Comparative genomics of Cryptococcus and Kwoniella reveals pathogenesis evolution and contrasting karyotype dynamics via intercentromeric recombination or chromosome fusion.</title>
        <authorList>
            <person name="Coelho M.A."/>
            <person name="David-Palma M."/>
            <person name="Shea T."/>
            <person name="Bowers K."/>
            <person name="McGinley-Smith S."/>
            <person name="Mohammad A.W."/>
            <person name="Gnirke A."/>
            <person name="Yurkov A.M."/>
            <person name="Nowrousian M."/>
            <person name="Sun S."/>
            <person name="Cuomo C.A."/>
            <person name="Heitman J."/>
        </authorList>
    </citation>
    <scope>NUCLEOTIDE SEQUENCE [LARGE SCALE GENOMIC DNA]</scope>
    <source>
        <strain evidence="2 3">CBS 13917</strain>
    </source>
</reference>
<dbReference type="GeneID" id="92178296"/>
<feature type="compositionally biased region" description="Polar residues" evidence="1">
    <location>
        <begin position="509"/>
        <end position="519"/>
    </location>
</feature>
<evidence type="ECO:0000313" key="2">
    <source>
        <dbReference type="EMBL" id="KAK8865889.1"/>
    </source>
</evidence>
<feature type="compositionally biased region" description="Low complexity" evidence="1">
    <location>
        <begin position="325"/>
        <end position="339"/>
    </location>
</feature>
<feature type="compositionally biased region" description="Low complexity" evidence="1">
    <location>
        <begin position="520"/>
        <end position="531"/>
    </location>
</feature>
<evidence type="ECO:0000313" key="3">
    <source>
        <dbReference type="Proteomes" id="UP001388673"/>
    </source>
</evidence>
<keyword evidence="3" id="KW-1185">Reference proteome</keyword>
<feature type="compositionally biased region" description="Basic and acidic residues" evidence="1">
    <location>
        <begin position="164"/>
        <end position="183"/>
    </location>
</feature>
<feature type="region of interest" description="Disordered" evidence="1">
    <location>
        <begin position="1"/>
        <end position="226"/>
    </location>
</feature>
<feature type="compositionally biased region" description="Polar residues" evidence="1">
    <location>
        <begin position="764"/>
        <end position="779"/>
    </location>
</feature>
<feature type="compositionally biased region" description="Polar residues" evidence="1">
    <location>
        <begin position="543"/>
        <end position="553"/>
    </location>
</feature>
<feature type="region of interest" description="Disordered" evidence="1">
    <location>
        <begin position="509"/>
        <end position="598"/>
    </location>
</feature>
<accession>A0AAW0Z4N2</accession>
<feature type="region of interest" description="Disordered" evidence="1">
    <location>
        <begin position="754"/>
        <end position="779"/>
    </location>
</feature>
<feature type="compositionally biased region" description="Polar residues" evidence="1">
    <location>
        <begin position="112"/>
        <end position="121"/>
    </location>
</feature>
<feature type="compositionally biased region" description="Low complexity" evidence="1">
    <location>
        <begin position="64"/>
        <end position="75"/>
    </location>
</feature>
<proteinExistence type="predicted"/>
<name>A0AAW0Z4N2_9TREE</name>
<feature type="compositionally biased region" description="Polar residues" evidence="1">
    <location>
        <begin position="12"/>
        <end position="22"/>
    </location>
</feature>
<feature type="compositionally biased region" description="Basic residues" evidence="1">
    <location>
        <begin position="43"/>
        <end position="56"/>
    </location>
</feature>
<dbReference type="EMBL" id="JBCAWK010000002">
    <property type="protein sequence ID" value="KAK8865889.1"/>
    <property type="molecule type" value="Genomic_DNA"/>
</dbReference>
<feature type="region of interest" description="Disordered" evidence="1">
    <location>
        <begin position="317"/>
        <end position="436"/>
    </location>
</feature>
<feature type="compositionally biased region" description="Polar residues" evidence="1">
    <location>
        <begin position="570"/>
        <end position="587"/>
    </location>
</feature>
<protein>
    <recommendedName>
        <fullName evidence="4">BZIP domain-containing protein</fullName>
    </recommendedName>
</protein>
<evidence type="ECO:0000256" key="1">
    <source>
        <dbReference type="SAM" id="MobiDB-lite"/>
    </source>
</evidence>
<gene>
    <name evidence="2" type="ORF">IAR55_001037</name>
</gene>
<sequence>MELQDYFHNAASFPSSNPSDLTPTMGPYDSMSQTPTMYAPRQQHAHSNHLNRHQHLSHPPVPPSRTSSLPRPSSPATIRYLPSVQVTHPTPTKTKRHRRRSAGAASTSSGSMHINSPTRSTAILPPPAENTLEVTVEPLPPPRGSSRIRPQSLEIPDEEEDSDVERKKEIIAQKQARAREKGRERQRRKRERDKKAKEDTKGSAPAAPLTTATHLPLPSPNPANPLTISVPSPTSSSYSTVPLSASYFSVSPGPQFGLSVGSTSVSGASSPGNMFSPAVSTPGTGFGQKNVKTGFWGMDSNSPSISVALDMPTARGSRNTWGGKARAASTSVPTSAVSRKPPSAAALPIGTKTGPSPAKRRKSEPEPEEFRAPVGHQYGLGVIMGKGDIPESWTTQPTEERPRPRRTASDGVMLSGENLREWSRSPTPPPVPTLPREYQRLNDQTLPSAQANFFASFVVLALGKATDSEKKVLQDHLGVGRDEIEGMKDGFAQLYDKWALERGMSKVSLENSDQGNDGHTSSASVSSAPTSNNLSPLDPGSPPRQTFVSTSFFTPAPRTAARRDMRASATLPQLSSFGQQTQETSVPIHTHGRQRSLSSTSMLARGLHINPQHLAAQQLQQQPQRWVQPETPTSAVPNSSIIGYVDPTSDDTASPVMSSLQTPSTGHGSFPVHDGVMNYQGHWRSATDPTGSRSYTTVHQHQLHKNMENVAWGQSNAGSSGQGLESPLTMAVQLDSGSTSNVGSMPPPTITQHLDQESRPNDVSMGNSPHFQTPNGPRSGSVRNAQAIPYTPPTPLPVRGQNHSALGSNDLSTVPLWFNPTFSNAQQGSGQQSPQQAVLSAYHFQQHGFAVPQPLQPNFGQPENQ</sequence>
<dbReference type="RefSeq" id="XP_066805368.1">
    <property type="nucleotide sequence ID" value="XM_066944167.1"/>
</dbReference>